<keyword evidence="3" id="KW-0731">Sigma factor</keyword>
<dbReference type="SUPFAM" id="SSF88659">
    <property type="entry name" value="Sigma3 and sigma4 domains of RNA polymerase sigma factors"/>
    <property type="match status" value="1"/>
</dbReference>
<evidence type="ECO:0000256" key="1">
    <source>
        <dbReference type="ARBA" id="ARBA00010641"/>
    </source>
</evidence>
<dbReference type="InterPro" id="IPR013249">
    <property type="entry name" value="RNA_pol_sigma70_r4_t2"/>
</dbReference>
<reference evidence="9" key="1">
    <citation type="journal article" date="2014" name="Int. J. Syst. Evol. Microbiol.">
        <title>Complete genome sequence of Corynebacterium casei LMG S-19264T (=DSM 44701T), isolated from a smear-ripened cheese.</title>
        <authorList>
            <consortium name="US DOE Joint Genome Institute (JGI-PGF)"/>
            <person name="Walter F."/>
            <person name="Albersmeier A."/>
            <person name="Kalinowski J."/>
            <person name="Ruckert C."/>
        </authorList>
    </citation>
    <scope>NUCLEOTIDE SEQUENCE</scope>
    <source>
        <strain evidence="9">CGMCC 1.14988</strain>
    </source>
</reference>
<name>A0A8J3ACL9_9ACTN</name>
<evidence type="ECO:0000259" key="8">
    <source>
        <dbReference type="Pfam" id="PF08281"/>
    </source>
</evidence>
<dbReference type="GO" id="GO:0000428">
    <property type="term" value="C:DNA-directed RNA polymerase complex"/>
    <property type="evidence" value="ECO:0007669"/>
    <property type="project" value="UniProtKB-KW"/>
</dbReference>
<dbReference type="PANTHER" id="PTHR43133:SF8">
    <property type="entry name" value="RNA POLYMERASE SIGMA FACTOR HI_1459-RELATED"/>
    <property type="match status" value="1"/>
</dbReference>
<evidence type="ECO:0000313" key="9">
    <source>
        <dbReference type="EMBL" id="GGI08719.1"/>
    </source>
</evidence>
<dbReference type="NCBIfam" id="TIGR02937">
    <property type="entry name" value="sigma70-ECF"/>
    <property type="match status" value="1"/>
</dbReference>
<dbReference type="InterPro" id="IPR013325">
    <property type="entry name" value="RNA_pol_sigma_r2"/>
</dbReference>
<dbReference type="InterPro" id="IPR013324">
    <property type="entry name" value="RNA_pol_sigma_r3/r4-like"/>
</dbReference>
<evidence type="ECO:0000256" key="2">
    <source>
        <dbReference type="ARBA" id="ARBA00023015"/>
    </source>
</evidence>
<evidence type="ECO:0000256" key="6">
    <source>
        <dbReference type="SAM" id="MobiDB-lite"/>
    </source>
</evidence>
<proteinExistence type="inferred from homology"/>
<dbReference type="CDD" id="cd06171">
    <property type="entry name" value="Sigma70_r4"/>
    <property type="match status" value="1"/>
</dbReference>
<keyword evidence="9" id="KW-0240">DNA-directed RNA polymerase</keyword>
<dbReference type="Pfam" id="PF04542">
    <property type="entry name" value="Sigma70_r2"/>
    <property type="match status" value="1"/>
</dbReference>
<feature type="domain" description="RNA polymerase sigma-70 region 2" evidence="7">
    <location>
        <begin position="27"/>
        <end position="95"/>
    </location>
</feature>
<dbReference type="Proteomes" id="UP000650511">
    <property type="component" value="Unassembled WGS sequence"/>
</dbReference>
<evidence type="ECO:0000259" key="7">
    <source>
        <dbReference type="Pfam" id="PF04542"/>
    </source>
</evidence>
<gene>
    <name evidence="9" type="primary">rpoE</name>
    <name evidence="9" type="ORF">GCM10011354_30500</name>
</gene>
<keyword evidence="5" id="KW-0804">Transcription</keyword>
<dbReference type="Gene3D" id="1.10.1740.10">
    <property type="match status" value="1"/>
</dbReference>
<sequence>MEHPNNDEDDRELLARLSTDPAAFEAFYRRHVGRVTGFAVRRCASADEVADLVGAVFLAVIESAPRYDAARGEPVGWLFGVAANTLRTQRRRRWRQIDVVGRIQGQRLLDVDDVVRLEERIDAARLADDLRRGVARLPRGERAVLELVAFDGLSPTEAASALGLSPGAARVRLHRARQRLRRELGSPDATEAPPPARTAPPTRIDPLTRTVAPRPIRPVDTEEVAL</sequence>
<dbReference type="PANTHER" id="PTHR43133">
    <property type="entry name" value="RNA POLYMERASE ECF-TYPE SIGMA FACTO"/>
    <property type="match status" value="1"/>
</dbReference>
<dbReference type="GO" id="GO:0003677">
    <property type="term" value="F:DNA binding"/>
    <property type="evidence" value="ECO:0007669"/>
    <property type="project" value="UniProtKB-KW"/>
</dbReference>
<evidence type="ECO:0000256" key="5">
    <source>
        <dbReference type="ARBA" id="ARBA00023163"/>
    </source>
</evidence>
<organism evidence="9 10">
    <name type="scientific">Egicoccus halophilus</name>
    <dbReference type="NCBI Taxonomy" id="1670830"/>
    <lineage>
        <taxon>Bacteria</taxon>
        <taxon>Bacillati</taxon>
        <taxon>Actinomycetota</taxon>
        <taxon>Nitriliruptoria</taxon>
        <taxon>Egicoccales</taxon>
        <taxon>Egicoccaceae</taxon>
        <taxon>Egicoccus</taxon>
    </lineage>
</organism>
<dbReference type="RefSeq" id="WP_205745265.1">
    <property type="nucleotide sequence ID" value="NZ_BMHA01000012.1"/>
</dbReference>
<comment type="similarity">
    <text evidence="1">Belongs to the sigma-70 factor family. ECF subfamily.</text>
</comment>
<dbReference type="GO" id="GO:0006352">
    <property type="term" value="P:DNA-templated transcription initiation"/>
    <property type="evidence" value="ECO:0007669"/>
    <property type="project" value="InterPro"/>
</dbReference>
<dbReference type="SUPFAM" id="SSF88946">
    <property type="entry name" value="Sigma2 domain of RNA polymerase sigma factors"/>
    <property type="match status" value="1"/>
</dbReference>
<dbReference type="Gene3D" id="1.10.10.10">
    <property type="entry name" value="Winged helix-like DNA-binding domain superfamily/Winged helix DNA-binding domain"/>
    <property type="match status" value="1"/>
</dbReference>
<keyword evidence="2" id="KW-0805">Transcription regulation</keyword>
<reference evidence="9" key="2">
    <citation type="submission" date="2020-09" db="EMBL/GenBank/DDBJ databases">
        <authorList>
            <person name="Sun Q."/>
            <person name="Zhou Y."/>
        </authorList>
    </citation>
    <scope>NUCLEOTIDE SEQUENCE</scope>
    <source>
        <strain evidence="9">CGMCC 1.14988</strain>
    </source>
</reference>
<dbReference type="InterPro" id="IPR039425">
    <property type="entry name" value="RNA_pol_sigma-70-like"/>
</dbReference>
<dbReference type="AlphaFoldDB" id="A0A8J3ACL9"/>
<feature type="domain" description="RNA polymerase sigma factor 70 region 4 type 2" evidence="8">
    <location>
        <begin position="129"/>
        <end position="180"/>
    </location>
</feature>
<evidence type="ECO:0000256" key="3">
    <source>
        <dbReference type="ARBA" id="ARBA00023082"/>
    </source>
</evidence>
<keyword evidence="4" id="KW-0238">DNA-binding</keyword>
<dbReference type="InterPro" id="IPR014284">
    <property type="entry name" value="RNA_pol_sigma-70_dom"/>
</dbReference>
<dbReference type="EMBL" id="BMHA01000012">
    <property type="protein sequence ID" value="GGI08719.1"/>
    <property type="molecule type" value="Genomic_DNA"/>
</dbReference>
<evidence type="ECO:0000256" key="4">
    <source>
        <dbReference type="ARBA" id="ARBA00023125"/>
    </source>
</evidence>
<feature type="region of interest" description="Disordered" evidence="6">
    <location>
        <begin position="181"/>
        <end position="226"/>
    </location>
</feature>
<dbReference type="InterPro" id="IPR036388">
    <property type="entry name" value="WH-like_DNA-bd_sf"/>
</dbReference>
<evidence type="ECO:0000313" key="10">
    <source>
        <dbReference type="Proteomes" id="UP000650511"/>
    </source>
</evidence>
<accession>A0A8J3ACL9</accession>
<keyword evidence="10" id="KW-1185">Reference proteome</keyword>
<dbReference type="Pfam" id="PF08281">
    <property type="entry name" value="Sigma70_r4_2"/>
    <property type="match status" value="1"/>
</dbReference>
<dbReference type="GO" id="GO:0016987">
    <property type="term" value="F:sigma factor activity"/>
    <property type="evidence" value="ECO:0007669"/>
    <property type="project" value="UniProtKB-KW"/>
</dbReference>
<protein>
    <submittedName>
        <fullName evidence="9">DNA-directed RNA polymerase sigma-70 factor</fullName>
    </submittedName>
</protein>
<comment type="caution">
    <text evidence="9">The sequence shown here is derived from an EMBL/GenBank/DDBJ whole genome shotgun (WGS) entry which is preliminary data.</text>
</comment>
<dbReference type="InterPro" id="IPR007627">
    <property type="entry name" value="RNA_pol_sigma70_r2"/>
</dbReference>